<name>A0A6A6YLT9_9PEZI</name>
<reference evidence="4" key="2">
    <citation type="submission" date="2020-04" db="EMBL/GenBank/DDBJ databases">
        <authorList>
            <consortium name="NCBI Genome Project"/>
        </authorList>
    </citation>
    <scope>NUCLEOTIDE SEQUENCE</scope>
    <source>
        <strain evidence="4">CBS 304.34</strain>
    </source>
</reference>
<evidence type="ECO:0000313" key="2">
    <source>
        <dbReference type="EMBL" id="KAF2809842.1"/>
    </source>
</evidence>
<dbReference type="EMBL" id="MU003701">
    <property type="protein sequence ID" value="KAF2809842.1"/>
    <property type="molecule type" value="Genomic_DNA"/>
</dbReference>
<dbReference type="RefSeq" id="XP_033576806.1">
    <property type="nucleotide sequence ID" value="XM_033725602.1"/>
</dbReference>
<organism evidence="2">
    <name type="scientific">Mytilinidion resinicola</name>
    <dbReference type="NCBI Taxonomy" id="574789"/>
    <lineage>
        <taxon>Eukaryota</taxon>
        <taxon>Fungi</taxon>
        <taxon>Dikarya</taxon>
        <taxon>Ascomycota</taxon>
        <taxon>Pezizomycotina</taxon>
        <taxon>Dothideomycetes</taxon>
        <taxon>Pleosporomycetidae</taxon>
        <taxon>Mytilinidiales</taxon>
        <taxon>Mytilinidiaceae</taxon>
        <taxon>Mytilinidion</taxon>
    </lineage>
</organism>
<reference evidence="4" key="3">
    <citation type="submission" date="2025-04" db="UniProtKB">
        <authorList>
            <consortium name="RefSeq"/>
        </authorList>
    </citation>
    <scope>IDENTIFICATION</scope>
    <source>
        <strain evidence="4">CBS 304.34</strain>
    </source>
</reference>
<accession>A0A6A6YLT9</accession>
<proteinExistence type="predicted"/>
<keyword evidence="3" id="KW-1185">Reference proteome</keyword>
<sequence>MRILHITPRTTRQPPIYEQVPQHDLRRRRRRRGKRGNTRCLPYAAGLRPASSTAQPGRNSWIAVRPDDSGHTDVEHCLILLTCEWDANPALRYRTAEGGLWIEFAEVEFEKDVVMGEREVDGENGVDSEGKENAEVDGYNADGEETGQEKATVASAEDDPFIDF</sequence>
<dbReference type="Proteomes" id="UP000504636">
    <property type="component" value="Unplaced"/>
</dbReference>
<dbReference type="AlphaFoldDB" id="A0A6A6YLT9"/>
<evidence type="ECO:0000256" key="1">
    <source>
        <dbReference type="SAM" id="MobiDB-lite"/>
    </source>
</evidence>
<feature type="region of interest" description="Disordered" evidence="1">
    <location>
        <begin position="118"/>
        <end position="164"/>
    </location>
</feature>
<evidence type="ECO:0000313" key="4">
    <source>
        <dbReference type="RefSeq" id="XP_033576806.1"/>
    </source>
</evidence>
<gene>
    <name evidence="2 4" type="ORF">BDZ99DRAFT_521161</name>
</gene>
<dbReference type="GeneID" id="54466495"/>
<evidence type="ECO:0000313" key="3">
    <source>
        <dbReference type="Proteomes" id="UP000504636"/>
    </source>
</evidence>
<protein>
    <submittedName>
        <fullName evidence="2 4">Uncharacterized protein</fullName>
    </submittedName>
</protein>
<reference evidence="2 4" key="1">
    <citation type="journal article" date="2020" name="Stud. Mycol.">
        <title>101 Dothideomycetes genomes: a test case for predicting lifestyles and emergence of pathogens.</title>
        <authorList>
            <person name="Haridas S."/>
            <person name="Albert R."/>
            <person name="Binder M."/>
            <person name="Bloem J."/>
            <person name="Labutti K."/>
            <person name="Salamov A."/>
            <person name="Andreopoulos B."/>
            <person name="Baker S."/>
            <person name="Barry K."/>
            <person name="Bills G."/>
            <person name="Bluhm B."/>
            <person name="Cannon C."/>
            <person name="Castanera R."/>
            <person name="Culley D."/>
            <person name="Daum C."/>
            <person name="Ezra D."/>
            <person name="Gonzalez J."/>
            <person name="Henrissat B."/>
            <person name="Kuo A."/>
            <person name="Liang C."/>
            <person name="Lipzen A."/>
            <person name="Lutzoni F."/>
            <person name="Magnuson J."/>
            <person name="Mondo S."/>
            <person name="Nolan M."/>
            <person name="Ohm R."/>
            <person name="Pangilinan J."/>
            <person name="Park H.-J."/>
            <person name="Ramirez L."/>
            <person name="Alfaro M."/>
            <person name="Sun H."/>
            <person name="Tritt A."/>
            <person name="Yoshinaga Y."/>
            <person name="Zwiers L.-H."/>
            <person name="Turgeon B."/>
            <person name="Goodwin S."/>
            <person name="Spatafora J."/>
            <person name="Crous P."/>
            <person name="Grigoriev I."/>
        </authorList>
    </citation>
    <scope>NUCLEOTIDE SEQUENCE</scope>
    <source>
        <strain evidence="2 4">CBS 304.34</strain>
    </source>
</reference>